<dbReference type="RefSeq" id="WP_125051426.1">
    <property type="nucleotide sequence ID" value="NZ_BHZD01000001.1"/>
</dbReference>
<sequence>MPEPMPSEQLDLVRRRQLGEWLAGPWTIHEAVASDGEVWQVKHEGQVLATLPDWAGNLALWIAEAHDDLPLLLAEIDWLLAVAAPLSEPERVTLGREIEDGAASTDELRAVARRLLAANERLTRLLEQAQGEARTALTEAAEFGIRLRAGTAAGEHVVGRTPDRGVARTRLARYRDRAPDAQLVVRTVRYGAWDEEPS</sequence>
<proteinExistence type="predicted"/>
<reference evidence="2 3" key="1">
    <citation type="submission" date="2018-11" db="EMBL/GenBank/DDBJ databases">
        <title>Whole genome sequence of Streptomyces paromomycinus NBRC 15454(T).</title>
        <authorList>
            <person name="Komaki H."/>
            <person name="Tamura T."/>
        </authorList>
    </citation>
    <scope>NUCLEOTIDE SEQUENCE [LARGE SCALE GENOMIC DNA]</scope>
    <source>
        <strain evidence="2 3">NBRC 15454</strain>
    </source>
</reference>
<dbReference type="AlphaFoldDB" id="A0A401VUW6"/>
<gene>
    <name evidence="2" type="ORF">GKJPGBOP_00513</name>
</gene>
<evidence type="ECO:0000256" key="1">
    <source>
        <dbReference type="SAM" id="Coils"/>
    </source>
</evidence>
<organism evidence="2 3">
    <name type="scientific">Streptomyces paromomycinus</name>
    <name type="common">Streptomyces rimosus subsp. paromomycinus</name>
    <dbReference type="NCBI Taxonomy" id="92743"/>
    <lineage>
        <taxon>Bacteria</taxon>
        <taxon>Bacillati</taxon>
        <taxon>Actinomycetota</taxon>
        <taxon>Actinomycetes</taxon>
        <taxon>Kitasatosporales</taxon>
        <taxon>Streptomycetaceae</taxon>
        <taxon>Streptomyces</taxon>
    </lineage>
</organism>
<evidence type="ECO:0000313" key="3">
    <source>
        <dbReference type="Proteomes" id="UP000286746"/>
    </source>
</evidence>
<evidence type="ECO:0000313" key="2">
    <source>
        <dbReference type="EMBL" id="GCD40860.1"/>
    </source>
</evidence>
<protein>
    <submittedName>
        <fullName evidence="2">Uncharacterized protein</fullName>
    </submittedName>
</protein>
<dbReference type="Proteomes" id="UP000286746">
    <property type="component" value="Unassembled WGS sequence"/>
</dbReference>
<dbReference type="EMBL" id="BHZD01000001">
    <property type="protein sequence ID" value="GCD40860.1"/>
    <property type="molecule type" value="Genomic_DNA"/>
</dbReference>
<accession>A0A401VUW6</accession>
<keyword evidence="3" id="KW-1185">Reference proteome</keyword>
<feature type="coiled-coil region" evidence="1">
    <location>
        <begin position="108"/>
        <end position="139"/>
    </location>
</feature>
<name>A0A401VUW6_STREY</name>
<comment type="caution">
    <text evidence="2">The sequence shown here is derived from an EMBL/GenBank/DDBJ whole genome shotgun (WGS) entry which is preliminary data.</text>
</comment>
<keyword evidence="1" id="KW-0175">Coiled coil</keyword>